<feature type="domain" description="RRM" evidence="4">
    <location>
        <begin position="158"/>
        <end position="239"/>
    </location>
</feature>
<proteinExistence type="predicted"/>
<keyword evidence="2 3" id="KW-0694">RNA-binding</keyword>
<dbReference type="AlphaFoldDB" id="A0A6T2ECR6"/>
<evidence type="ECO:0000256" key="3">
    <source>
        <dbReference type="PROSITE-ProRule" id="PRU00176"/>
    </source>
</evidence>
<dbReference type="EMBL" id="HBJA01105376">
    <property type="protein sequence ID" value="CAE0825147.1"/>
    <property type="molecule type" value="Transcribed_RNA"/>
</dbReference>
<dbReference type="Pfam" id="PF00076">
    <property type="entry name" value="RRM_1"/>
    <property type="match status" value="4"/>
</dbReference>
<dbReference type="Gene3D" id="3.30.70.330">
    <property type="match status" value="4"/>
</dbReference>
<evidence type="ECO:0000256" key="2">
    <source>
        <dbReference type="ARBA" id="ARBA00022884"/>
    </source>
</evidence>
<dbReference type="InterPro" id="IPR012677">
    <property type="entry name" value="Nucleotide-bd_a/b_plait_sf"/>
</dbReference>
<dbReference type="EMBL" id="HBJA01105375">
    <property type="protein sequence ID" value="CAE0825146.1"/>
    <property type="molecule type" value="Transcribed_RNA"/>
</dbReference>
<dbReference type="GO" id="GO:0003723">
    <property type="term" value="F:RNA binding"/>
    <property type="evidence" value="ECO:0007669"/>
    <property type="project" value="UniProtKB-UniRule"/>
</dbReference>
<evidence type="ECO:0000256" key="1">
    <source>
        <dbReference type="ARBA" id="ARBA00022737"/>
    </source>
</evidence>
<dbReference type="InterPro" id="IPR000504">
    <property type="entry name" value="RRM_dom"/>
</dbReference>
<feature type="domain" description="RRM" evidence="4">
    <location>
        <begin position="379"/>
        <end position="458"/>
    </location>
</feature>
<sequence>MHDAQIEGDQRLIVQLANRSGPHSSISHPMPSVAVLPGMKAPGNQAGTNVWVGNLPLSYSEADFRSLMSTCGTITSLKLLKDKKSGNSEGAGMVNFATIQQATEAIAALDGQVLPNSTKPLIAKYAATKTATPAPAMAMAMPIAVTPVRTPAPATGGTNVWVGNLPSSYGGSEVSILFSPYGSIQSCKVLKDKITGKMEGAAMVNFSTPASATAAIQALNGYPLEDGAGKTLIVRQAARDMARTPIQTVSVSLPQRTPIAPIGLPTQGIPTNLWIGNLPHTYSEADVQALFMPYGNITSTKILRDKADRPTERAAMVNYTTAQEAAVAIQTLSGATLPGSELPLIVKYAAKNFSGMHGQAQIYASLPTQVPVIPSGATDNLWVGNVPRGYTEAEIDALFSSYGNVISSVILQPKQPGKHAAAMVRFGTCAEAAAAVSALDQTMLDPASPPLIVKYATAKNQAPPAGRGGPIKNPGQLTQSYHPYAYARA</sequence>
<protein>
    <recommendedName>
        <fullName evidence="4">RRM domain-containing protein</fullName>
    </recommendedName>
</protein>
<gene>
    <name evidence="5" type="ORF">EGYM00163_LOCUS36391</name>
    <name evidence="6" type="ORF">EGYM00163_LOCUS36392</name>
</gene>
<organism evidence="6">
    <name type="scientific">Eutreptiella gymnastica</name>
    <dbReference type="NCBI Taxonomy" id="73025"/>
    <lineage>
        <taxon>Eukaryota</taxon>
        <taxon>Discoba</taxon>
        <taxon>Euglenozoa</taxon>
        <taxon>Euglenida</taxon>
        <taxon>Spirocuta</taxon>
        <taxon>Euglenophyceae</taxon>
        <taxon>Eutreptiales</taxon>
        <taxon>Eutreptiaceae</taxon>
        <taxon>Eutreptiella</taxon>
    </lineage>
</organism>
<dbReference type="SUPFAM" id="SSF54928">
    <property type="entry name" value="RNA-binding domain, RBD"/>
    <property type="match status" value="4"/>
</dbReference>
<dbReference type="PANTHER" id="PTHR24012">
    <property type="entry name" value="RNA BINDING PROTEIN"/>
    <property type="match status" value="1"/>
</dbReference>
<evidence type="ECO:0000313" key="5">
    <source>
        <dbReference type="EMBL" id="CAE0825146.1"/>
    </source>
</evidence>
<keyword evidence="1" id="KW-0677">Repeat</keyword>
<dbReference type="InterPro" id="IPR035979">
    <property type="entry name" value="RBD_domain_sf"/>
</dbReference>
<accession>A0A6T2ECR6</accession>
<name>A0A6T2ECR6_9EUGL</name>
<dbReference type="CDD" id="cd00590">
    <property type="entry name" value="RRM_SF"/>
    <property type="match status" value="1"/>
</dbReference>
<evidence type="ECO:0000313" key="6">
    <source>
        <dbReference type="EMBL" id="CAE0825147.1"/>
    </source>
</evidence>
<feature type="domain" description="RRM" evidence="4">
    <location>
        <begin position="48"/>
        <end position="128"/>
    </location>
</feature>
<evidence type="ECO:0000259" key="4">
    <source>
        <dbReference type="PROSITE" id="PS50102"/>
    </source>
</evidence>
<dbReference type="SMART" id="SM00360">
    <property type="entry name" value="RRM"/>
    <property type="match status" value="4"/>
</dbReference>
<feature type="domain" description="RRM" evidence="4">
    <location>
        <begin position="271"/>
        <end position="351"/>
    </location>
</feature>
<reference evidence="6" key="1">
    <citation type="submission" date="2021-01" db="EMBL/GenBank/DDBJ databases">
        <authorList>
            <person name="Corre E."/>
            <person name="Pelletier E."/>
            <person name="Niang G."/>
            <person name="Scheremetjew M."/>
            <person name="Finn R."/>
            <person name="Kale V."/>
            <person name="Holt S."/>
            <person name="Cochrane G."/>
            <person name="Meng A."/>
            <person name="Brown T."/>
            <person name="Cohen L."/>
        </authorList>
    </citation>
    <scope>NUCLEOTIDE SEQUENCE</scope>
    <source>
        <strain evidence="6">CCMP1594</strain>
    </source>
</reference>
<dbReference type="PROSITE" id="PS50102">
    <property type="entry name" value="RRM"/>
    <property type="match status" value="4"/>
</dbReference>